<evidence type="ECO:0000259" key="1">
    <source>
        <dbReference type="PROSITE" id="PS50234"/>
    </source>
</evidence>
<dbReference type="AlphaFoldDB" id="A0AAW2YTK0"/>
<reference evidence="2 3" key="1">
    <citation type="submission" date="2024-03" db="EMBL/GenBank/DDBJ databases">
        <title>The Acrasis kona genome and developmental transcriptomes reveal deep origins of eukaryotic multicellular pathways.</title>
        <authorList>
            <person name="Sheikh S."/>
            <person name="Fu C.-J."/>
            <person name="Brown M.W."/>
            <person name="Baldauf S.L."/>
        </authorList>
    </citation>
    <scope>NUCLEOTIDE SEQUENCE [LARGE SCALE GENOMIC DNA]</scope>
    <source>
        <strain evidence="2 3">ATCC MYA-3509</strain>
    </source>
</reference>
<protein>
    <submittedName>
        <fullName evidence="2">Inter-alpha-trypsin inhibitor heavy chain H3</fullName>
    </submittedName>
</protein>
<sequence length="441" mass="49253">MAQSLQLSTSTEYNEIPLESRDLYVMATINAPDVEVERTPIDVTCVIDRSGSMAGDKMNLVKDTLTFMIDQLTDHDNLALIIFDDVIDTVLEFTKMTQENRTKAKDIVKKIRDRNSTNISDALYKALEVCKNRVAPNDVGSILLFTDGQANAGLTSSDQIVAGMDSLMTMNKPVSVFTFGFGSDHDANMLRSVAEAGNGLYYYVQKTDEIAQAFSDCLGGLLSVTAQNIKLRIDPLEGVNIKAIHSSSYKKLSDNEIRIGDLYSGESKDIIFEVTLSAVTSEQPHLQNIVVVNLSYYNVQNKKLDEVKVTASIQRSSAANTDKKNEQVDKQIIRVKQAEALLRSRIAADKGDYEGARNILNSQKAFLEESEYREGDYCQKMAFEMNDLISDMATPQLYAQQGNKKLNCNWSALSNQRSNAIDSEYATKSKKRMYKKYSENK</sequence>
<dbReference type="InterPro" id="IPR002035">
    <property type="entry name" value="VWF_A"/>
</dbReference>
<gene>
    <name evidence="2" type="ORF">AKO1_011076</name>
</gene>
<accession>A0AAW2YTK0</accession>
<dbReference type="SUPFAM" id="SSF53300">
    <property type="entry name" value="vWA-like"/>
    <property type="match status" value="1"/>
</dbReference>
<dbReference type="PROSITE" id="PS50234">
    <property type="entry name" value="VWFA"/>
    <property type="match status" value="1"/>
</dbReference>
<dbReference type="Pfam" id="PF00092">
    <property type="entry name" value="VWA"/>
    <property type="match status" value="1"/>
</dbReference>
<keyword evidence="3" id="KW-1185">Reference proteome</keyword>
<feature type="domain" description="VWFA" evidence="1">
    <location>
        <begin position="42"/>
        <end position="218"/>
    </location>
</feature>
<dbReference type="SMART" id="SM00327">
    <property type="entry name" value="VWA"/>
    <property type="match status" value="1"/>
</dbReference>
<organism evidence="2 3">
    <name type="scientific">Acrasis kona</name>
    <dbReference type="NCBI Taxonomy" id="1008807"/>
    <lineage>
        <taxon>Eukaryota</taxon>
        <taxon>Discoba</taxon>
        <taxon>Heterolobosea</taxon>
        <taxon>Tetramitia</taxon>
        <taxon>Eutetramitia</taxon>
        <taxon>Acrasidae</taxon>
        <taxon>Acrasis</taxon>
    </lineage>
</organism>
<dbReference type="Proteomes" id="UP001431209">
    <property type="component" value="Unassembled WGS sequence"/>
</dbReference>
<dbReference type="InterPro" id="IPR036465">
    <property type="entry name" value="vWFA_dom_sf"/>
</dbReference>
<proteinExistence type="predicted"/>
<dbReference type="PANTHER" id="PTHR10579:SF43">
    <property type="entry name" value="ZINC FINGER (C3HC4-TYPE RING FINGER) FAMILY PROTEIN"/>
    <property type="match status" value="1"/>
</dbReference>
<dbReference type="PANTHER" id="PTHR10579">
    <property type="entry name" value="CALCIUM-ACTIVATED CHLORIDE CHANNEL REGULATOR"/>
    <property type="match status" value="1"/>
</dbReference>
<evidence type="ECO:0000313" key="3">
    <source>
        <dbReference type="Proteomes" id="UP001431209"/>
    </source>
</evidence>
<dbReference type="EMBL" id="JAOPGA020000657">
    <property type="protein sequence ID" value="KAL0480462.1"/>
    <property type="molecule type" value="Genomic_DNA"/>
</dbReference>
<name>A0AAW2YTK0_9EUKA</name>
<dbReference type="InterPro" id="IPR051266">
    <property type="entry name" value="CLCR"/>
</dbReference>
<evidence type="ECO:0000313" key="2">
    <source>
        <dbReference type="EMBL" id="KAL0480462.1"/>
    </source>
</evidence>
<dbReference type="Gene3D" id="3.40.50.410">
    <property type="entry name" value="von Willebrand factor, type A domain"/>
    <property type="match status" value="1"/>
</dbReference>
<comment type="caution">
    <text evidence="2">The sequence shown here is derived from an EMBL/GenBank/DDBJ whole genome shotgun (WGS) entry which is preliminary data.</text>
</comment>